<evidence type="ECO:0008006" key="4">
    <source>
        <dbReference type="Google" id="ProtNLM"/>
    </source>
</evidence>
<proteinExistence type="predicted"/>
<reference evidence="2" key="1">
    <citation type="submission" date="2022-10" db="EMBL/GenBank/DDBJ databases">
        <title>Tapping the CABI collections for fungal endophytes: first genome assemblies for Collariella, Neodidymelliopsis, Ascochyta clinopodiicola, Didymella pomorum, Didymosphaeria variabile, Neocosmospora piperis and Neocucurbitaria cava.</title>
        <authorList>
            <person name="Hill R."/>
        </authorList>
    </citation>
    <scope>NUCLEOTIDE SEQUENCE</scope>
    <source>
        <strain evidence="2">IMI 366586</strain>
    </source>
</reference>
<dbReference type="Proteomes" id="UP001140502">
    <property type="component" value="Unassembled WGS sequence"/>
</dbReference>
<organism evidence="2 3">
    <name type="scientific">Fusarium piperis</name>
    <dbReference type="NCBI Taxonomy" id="1435070"/>
    <lineage>
        <taxon>Eukaryota</taxon>
        <taxon>Fungi</taxon>
        <taxon>Dikarya</taxon>
        <taxon>Ascomycota</taxon>
        <taxon>Pezizomycotina</taxon>
        <taxon>Sordariomycetes</taxon>
        <taxon>Hypocreomycetidae</taxon>
        <taxon>Hypocreales</taxon>
        <taxon>Nectriaceae</taxon>
        <taxon>Fusarium</taxon>
        <taxon>Fusarium solani species complex</taxon>
    </lineage>
</organism>
<keyword evidence="3" id="KW-1185">Reference proteome</keyword>
<evidence type="ECO:0000313" key="3">
    <source>
        <dbReference type="Proteomes" id="UP001140502"/>
    </source>
</evidence>
<dbReference type="AlphaFoldDB" id="A0A9W9BS21"/>
<feature type="region of interest" description="Disordered" evidence="1">
    <location>
        <begin position="120"/>
        <end position="140"/>
    </location>
</feature>
<accession>A0A9W9BS21</accession>
<dbReference type="OrthoDB" id="5084756at2759"/>
<name>A0A9W9BS21_9HYPO</name>
<sequence length="156" mass="17457">MDCPNRRIASPSQSFTSKTMESVEIVGVAAAAIQFAQAGMAITKVVYSTVLSLKISVEVQRERLKKVSQLEALFAAITPHPTFQTEAIKPELEICLRGVTRLNELINRLSERVSHRQQVEELVQKSSCPPQRRRDRDTWPSWRDKGSLALALQAAN</sequence>
<protein>
    <recommendedName>
        <fullName evidence="4">Fungal N-terminal domain-containing protein</fullName>
    </recommendedName>
</protein>
<evidence type="ECO:0000256" key="1">
    <source>
        <dbReference type="SAM" id="MobiDB-lite"/>
    </source>
</evidence>
<evidence type="ECO:0000313" key="2">
    <source>
        <dbReference type="EMBL" id="KAJ4324476.1"/>
    </source>
</evidence>
<dbReference type="EMBL" id="JAPEUR010000059">
    <property type="protein sequence ID" value="KAJ4324476.1"/>
    <property type="molecule type" value="Genomic_DNA"/>
</dbReference>
<comment type="caution">
    <text evidence="2">The sequence shown here is derived from an EMBL/GenBank/DDBJ whole genome shotgun (WGS) entry which is preliminary data.</text>
</comment>
<gene>
    <name evidence="2" type="ORF">N0V84_003900</name>
</gene>